<organism evidence="1 2">
    <name type="scientific">Oryzias melastigma</name>
    <name type="common">Marine medaka</name>
    <dbReference type="NCBI Taxonomy" id="30732"/>
    <lineage>
        <taxon>Eukaryota</taxon>
        <taxon>Metazoa</taxon>
        <taxon>Chordata</taxon>
        <taxon>Craniata</taxon>
        <taxon>Vertebrata</taxon>
        <taxon>Euteleostomi</taxon>
        <taxon>Actinopterygii</taxon>
        <taxon>Neopterygii</taxon>
        <taxon>Teleostei</taxon>
        <taxon>Neoteleostei</taxon>
        <taxon>Acanthomorphata</taxon>
        <taxon>Ovalentaria</taxon>
        <taxon>Atherinomorphae</taxon>
        <taxon>Beloniformes</taxon>
        <taxon>Adrianichthyidae</taxon>
        <taxon>Oryziinae</taxon>
        <taxon>Oryzias</taxon>
    </lineage>
</organism>
<reference evidence="1" key="1">
    <citation type="journal article" name="BMC Genomics">
        <title>Long-read sequencing and de novo genome assembly of marine medaka (Oryzias melastigma).</title>
        <authorList>
            <person name="Liang P."/>
            <person name="Saqib H.S.A."/>
            <person name="Ni X."/>
            <person name="Shen Y."/>
        </authorList>
    </citation>
    <scope>NUCLEOTIDE SEQUENCE</scope>
    <source>
        <strain evidence="1">Bigg-433</strain>
    </source>
</reference>
<protein>
    <submittedName>
        <fullName evidence="1">Uncharacterized protein</fullName>
    </submittedName>
</protein>
<evidence type="ECO:0000313" key="2">
    <source>
        <dbReference type="Proteomes" id="UP000646548"/>
    </source>
</evidence>
<sequence length="75" mass="8884">MYVHLSLSMSICSYIRPPIPTSLPTSICLYLRRYIPTFIRPYMHFLMRHSCVKAWYRVQGAQLRLRGDAKSPQHE</sequence>
<dbReference type="Proteomes" id="UP000646548">
    <property type="component" value="Unassembled WGS sequence"/>
</dbReference>
<gene>
    <name evidence="1" type="ORF">FQA47_016920</name>
</gene>
<dbReference type="AlphaFoldDB" id="A0A834FPV6"/>
<proteinExistence type="predicted"/>
<comment type="caution">
    <text evidence="1">The sequence shown here is derived from an EMBL/GenBank/DDBJ whole genome shotgun (WGS) entry which is preliminary data.</text>
</comment>
<accession>A0A834FPV6</accession>
<name>A0A834FPV6_ORYME</name>
<dbReference type="EMBL" id="WKFB01000031">
    <property type="protein sequence ID" value="KAF6738288.1"/>
    <property type="molecule type" value="Genomic_DNA"/>
</dbReference>
<evidence type="ECO:0000313" key="1">
    <source>
        <dbReference type="EMBL" id="KAF6738288.1"/>
    </source>
</evidence>